<sequence>MPSADTPSIWPPNIRQKRYKMAPVINKKSPIWKYYEISNEGEMIALDNEPFSFFERVGFTKLMKMTVPQDKISGRTYMTQKVIPDMTEFTPKLKLFSILHATAVSVISDIFLGLVQTESARQKILLETLKVCCDKSSSTDDDSSPPSEKRNVNENGRTIEIHDSFWNYFEEIATGAGNYDK</sequence>
<evidence type="ECO:0000313" key="3">
    <source>
        <dbReference type="Proteomes" id="UP000801492"/>
    </source>
</evidence>
<organism evidence="2 3">
    <name type="scientific">Ignelater luminosus</name>
    <name type="common">Cucubano</name>
    <name type="synonym">Pyrophorus luminosus</name>
    <dbReference type="NCBI Taxonomy" id="2038154"/>
    <lineage>
        <taxon>Eukaryota</taxon>
        <taxon>Metazoa</taxon>
        <taxon>Ecdysozoa</taxon>
        <taxon>Arthropoda</taxon>
        <taxon>Hexapoda</taxon>
        <taxon>Insecta</taxon>
        <taxon>Pterygota</taxon>
        <taxon>Neoptera</taxon>
        <taxon>Endopterygota</taxon>
        <taxon>Coleoptera</taxon>
        <taxon>Polyphaga</taxon>
        <taxon>Elateriformia</taxon>
        <taxon>Elateroidea</taxon>
        <taxon>Elateridae</taxon>
        <taxon>Agrypninae</taxon>
        <taxon>Pyrophorini</taxon>
        <taxon>Ignelater</taxon>
    </lineage>
</organism>
<evidence type="ECO:0000256" key="1">
    <source>
        <dbReference type="SAM" id="MobiDB-lite"/>
    </source>
</evidence>
<accession>A0A8K0CJP6</accession>
<evidence type="ECO:0000313" key="2">
    <source>
        <dbReference type="EMBL" id="KAF2888639.1"/>
    </source>
</evidence>
<keyword evidence="3" id="KW-1185">Reference proteome</keyword>
<comment type="caution">
    <text evidence="2">The sequence shown here is derived from an EMBL/GenBank/DDBJ whole genome shotgun (WGS) entry which is preliminary data.</text>
</comment>
<gene>
    <name evidence="2" type="ORF">ILUMI_17534</name>
</gene>
<dbReference type="OrthoDB" id="117690at2759"/>
<dbReference type="EMBL" id="VTPC01075385">
    <property type="protein sequence ID" value="KAF2888639.1"/>
    <property type="molecule type" value="Genomic_DNA"/>
</dbReference>
<feature type="region of interest" description="Disordered" evidence="1">
    <location>
        <begin position="135"/>
        <end position="155"/>
    </location>
</feature>
<proteinExistence type="predicted"/>
<dbReference type="AlphaFoldDB" id="A0A8K0CJP6"/>
<protein>
    <submittedName>
        <fullName evidence="2">Uncharacterized protein</fullName>
    </submittedName>
</protein>
<dbReference type="Proteomes" id="UP000801492">
    <property type="component" value="Unassembled WGS sequence"/>
</dbReference>
<name>A0A8K0CJP6_IGNLU</name>
<reference evidence="2" key="1">
    <citation type="submission" date="2019-08" db="EMBL/GenBank/DDBJ databases">
        <title>The genome of the North American firefly Photinus pyralis.</title>
        <authorList>
            <consortium name="Photinus pyralis genome working group"/>
            <person name="Fallon T.R."/>
            <person name="Sander Lower S.E."/>
            <person name="Weng J.-K."/>
        </authorList>
    </citation>
    <scope>NUCLEOTIDE SEQUENCE</scope>
    <source>
        <strain evidence="2">TRF0915ILg1</strain>
        <tissue evidence="2">Whole body</tissue>
    </source>
</reference>